<evidence type="ECO:0000259" key="1">
    <source>
        <dbReference type="SMART" id="SM01321"/>
    </source>
</evidence>
<dbReference type="SMART" id="SM01321">
    <property type="entry name" value="Y1_Tnp"/>
    <property type="match status" value="1"/>
</dbReference>
<feature type="domain" description="Transposase IS200-like" evidence="1">
    <location>
        <begin position="4"/>
        <end position="93"/>
    </location>
</feature>
<dbReference type="GO" id="GO:0003677">
    <property type="term" value="F:DNA binding"/>
    <property type="evidence" value="ECO:0007669"/>
    <property type="project" value="InterPro"/>
</dbReference>
<dbReference type="AlphaFoldDB" id="A0A1G2IWY5"/>
<dbReference type="SUPFAM" id="SSF143422">
    <property type="entry name" value="Transposase IS200-like"/>
    <property type="match status" value="1"/>
</dbReference>
<dbReference type="PANTHER" id="PTHR33360">
    <property type="entry name" value="TRANSPOSASE FOR INSERTION SEQUENCE ELEMENT IS200"/>
    <property type="match status" value="1"/>
</dbReference>
<protein>
    <recommendedName>
        <fullName evidence="1">Transposase IS200-like domain-containing protein</fullName>
    </recommendedName>
</protein>
<name>A0A1G2IWY5_9BACT</name>
<sequence>MRALYKTQKRHPDWYLIKINTGNDHVHILIEVPPKYSISDVVQKLKAESASVLKKKFKFISEIYGETGVWSTGYFVSTVGLNEANIKKYIERQNNFDRGIDLTGEFECDSKETSDDKKSAR</sequence>
<dbReference type="NCBIfam" id="NF033573">
    <property type="entry name" value="transpos_IS200"/>
    <property type="match status" value="1"/>
</dbReference>
<reference evidence="2 3" key="1">
    <citation type="journal article" date="2016" name="Nat. Commun.">
        <title>Thousands of microbial genomes shed light on interconnected biogeochemical processes in an aquifer system.</title>
        <authorList>
            <person name="Anantharaman K."/>
            <person name="Brown C.T."/>
            <person name="Hug L.A."/>
            <person name="Sharon I."/>
            <person name="Castelle C.J."/>
            <person name="Probst A.J."/>
            <person name="Thomas B.C."/>
            <person name="Singh A."/>
            <person name="Wilkins M.J."/>
            <person name="Karaoz U."/>
            <person name="Brodie E.L."/>
            <person name="Williams K.H."/>
            <person name="Hubbard S.S."/>
            <person name="Banfield J.F."/>
        </authorList>
    </citation>
    <scope>NUCLEOTIDE SEQUENCE [LARGE SCALE GENOMIC DNA]</scope>
</reference>
<dbReference type="InterPro" id="IPR002686">
    <property type="entry name" value="Transposase_17"/>
</dbReference>
<dbReference type="Gene3D" id="3.30.70.1290">
    <property type="entry name" value="Transposase IS200-like"/>
    <property type="match status" value="1"/>
</dbReference>
<accession>A0A1G2IWY5</accession>
<proteinExistence type="predicted"/>
<evidence type="ECO:0000313" key="2">
    <source>
        <dbReference type="EMBL" id="OGZ79212.1"/>
    </source>
</evidence>
<dbReference type="Proteomes" id="UP000178650">
    <property type="component" value="Unassembled WGS sequence"/>
</dbReference>
<dbReference type="GO" id="GO:0006313">
    <property type="term" value="P:DNA transposition"/>
    <property type="evidence" value="ECO:0007669"/>
    <property type="project" value="InterPro"/>
</dbReference>
<dbReference type="Pfam" id="PF01797">
    <property type="entry name" value="Y1_Tnp"/>
    <property type="match status" value="1"/>
</dbReference>
<organism evidence="2 3">
    <name type="scientific">Candidatus Staskawiczbacteria bacterium RIFOXYB1_FULL_37_44</name>
    <dbReference type="NCBI Taxonomy" id="1802223"/>
    <lineage>
        <taxon>Bacteria</taxon>
        <taxon>Candidatus Staskawicziibacteriota</taxon>
    </lineage>
</organism>
<dbReference type="GO" id="GO:0004803">
    <property type="term" value="F:transposase activity"/>
    <property type="evidence" value="ECO:0007669"/>
    <property type="project" value="InterPro"/>
</dbReference>
<evidence type="ECO:0000313" key="3">
    <source>
        <dbReference type="Proteomes" id="UP000178650"/>
    </source>
</evidence>
<gene>
    <name evidence="2" type="ORF">A2358_00795</name>
</gene>
<dbReference type="InterPro" id="IPR036515">
    <property type="entry name" value="Transposase_17_sf"/>
</dbReference>
<comment type="caution">
    <text evidence="2">The sequence shown here is derived from an EMBL/GenBank/DDBJ whole genome shotgun (WGS) entry which is preliminary data.</text>
</comment>
<dbReference type="EMBL" id="MHPJ01000007">
    <property type="protein sequence ID" value="OGZ79212.1"/>
    <property type="molecule type" value="Genomic_DNA"/>
</dbReference>
<dbReference type="PANTHER" id="PTHR33360:SF2">
    <property type="entry name" value="TRANSPOSASE FOR INSERTION SEQUENCE ELEMENT IS200"/>
    <property type="match status" value="1"/>
</dbReference>